<dbReference type="EMBL" id="DF970151">
    <property type="protein sequence ID" value="GAP65137.1"/>
    <property type="molecule type" value="Genomic_DNA"/>
</dbReference>
<organism evidence="3">
    <name type="scientific">Mizugakiibacter sediminis</name>
    <dbReference type="NCBI Taxonomy" id="1475481"/>
    <lineage>
        <taxon>Bacteria</taxon>
        <taxon>Pseudomonadati</taxon>
        <taxon>Pseudomonadota</taxon>
        <taxon>Gammaproteobacteria</taxon>
        <taxon>Lysobacterales</taxon>
        <taxon>Rhodanobacteraceae</taxon>
        <taxon>Mizugakiibacter</taxon>
    </lineage>
</organism>
<feature type="domain" description="WGR" evidence="2">
    <location>
        <begin position="58"/>
        <end position="130"/>
    </location>
</feature>
<dbReference type="InterPro" id="IPR036930">
    <property type="entry name" value="WGR_dom_sf"/>
</dbReference>
<evidence type="ECO:0000256" key="1">
    <source>
        <dbReference type="SAM" id="MobiDB-lite"/>
    </source>
</evidence>
<dbReference type="AlphaFoldDB" id="A0A0K8QL43"/>
<sequence length="143" mass="15878">MPSGPGAGIAHTPSTPEDGPTEPTDVVVRPALHPLPSVPFSPPCSLLPTPRSRYNSPMRIYMQTKPVADEAPRYYQLVLEQDLLGGWTLYREWGQQGGRASLKREVYLERDAALNAFEHARDAQLKRGYKVMFAQGLEPPHGQ</sequence>
<dbReference type="InterPro" id="IPR049809">
    <property type="entry name" value="YehF/YfeS-like_WGR"/>
</dbReference>
<dbReference type="STRING" id="1475481.GCA_000953855_00433"/>
<reference evidence="3" key="1">
    <citation type="submission" date="2015-08" db="EMBL/GenBank/DDBJ databases">
        <title>Complete DNA Sequence of Pseudomonas syringae pv. actinidiae, the Causal Agent of Kiwifruit Canker Disease.</title>
        <authorList>
            <person name="Rikkerink E.H.A."/>
            <person name="Fineran P.C."/>
        </authorList>
    </citation>
    <scope>NUCLEOTIDE SEQUENCE</scope>
    <source>
        <strain evidence="3">SkMP5</strain>
    </source>
</reference>
<evidence type="ECO:0000313" key="4">
    <source>
        <dbReference type="Proteomes" id="UP000253740"/>
    </source>
</evidence>
<dbReference type="InterPro" id="IPR008893">
    <property type="entry name" value="WGR_domain"/>
</dbReference>
<evidence type="ECO:0000313" key="3">
    <source>
        <dbReference type="EMBL" id="GAP65137.1"/>
    </source>
</evidence>
<dbReference type="SUPFAM" id="SSF142921">
    <property type="entry name" value="WGR domain-like"/>
    <property type="match status" value="1"/>
</dbReference>
<keyword evidence="4" id="KW-1185">Reference proteome</keyword>
<dbReference type="Pfam" id="PF05406">
    <property type="entry name" value="WGR"/>
    <property type="match status" value="1"/>
</dbReference>
<protein>
    <recommendedName>
        <fullName evidence="2">WGR domain-containing protein</fullName>
    </recommendedName>
</protein>
<evidence type="ECO:0000259" key="2">
    <source>
        <dbReference type="Pfam" id="PF05406"/>
    </source>
</evidence>
<dbReference type="Proteomes" id="UP000253740">
    <property type="component" value="Unassembled WGS sequence"/>
</dbReference>
<accession>A0A0K8QL43</accession>
<gene>
    <name evidence="3" type="ORF">MBSD_n0426</name>
</gene>
<name>A0A0K8QL43_9GAMM</name>
<feature type="region of interest" description="Disordered" evidence="1">
    <location>
        <begin position="1"/>
        <end position="24"/>
    </location>
</feature>
<dbReference type="CDD" id="cd07996">
    <property type="entry name" value="WGR_MMR_like"/>
    <property type="match status" value="1"/>
</dbReference>
<proteinExistence type="predicted"/>